<keyword evidence="2" id="KW-1185">Reference proteome</keyword>
<dbReference type="EMBL" id="PDCK01000042">
    <property type="protein sequence ID" value="PRQ38964.1"/>
    <property type="molecule type" value="Genomic_DNA"/>
</dbReference>
<protein>
    <submittedName>
        <fullName evidence="1">Uncharacterized protein</fullName>
    </submittedName>
</protein>
<name>A0A2P6QXS6_ROSCH</name>
<proteinExistence type="predicted"/>
<sequence>MALLRLLHEWDEHARGVLEPWDSPSSGLSFFLRGFQARALPPPQLD</sequence>
<dbReference type="AlphaFoldDB" id="A0A2P6QXS6"/>
<dbReference type="Gramene" id="PRQ38964">
    <property type="protein sequence ID" value="PRQ38964"/>
    <property type="gene ID" value="RchiOBHm_Chr4g0419791"/>
</dbReference>
<organism evidence="1 2">
    <name type="scientific">Rosa chinensis</name>
    <name type="common">China rose</name>
    <dbReference type="NCBI Taxonomy" id="74649"/>
    <lineage>
        <taxon>Eukaryota</taxon>
        <taxon>Viridiplantae</taxon>
        <taxon>Streptophyta</taxon>
        <taxon>Embryophyta</taxon>
        <taxon>Tracheophyta</taxon>
        <taxon>Spermatophyta</taxon>
        <taxon>Magnoliopsida</taxon>
        <taxon>eudicotyledons</taxon>
        <taxon>Gunneridae</taxon>
        <taxon>Pentapetalae</taxon>
        <taxon>rosids</taxon>
        <taxon>fabids</taxon>
        <taxon>Rosales</taxon>
        <taxon>Rosaceae</taxon>
        <taxon>Rosoideae</taxon>
        <taxon>Rosoideae incertae sedis</taxon>
        <taxon>Rosa</taxon>
    </lineage>
</organism>
<reference evidence="1 2" key="1">
    <citation type="journal article" date="2018" name="Nat. Genet.">
        <title>The Rosa genome provides new insights in the design of modern roses.</title>
        <authorList>
            <person name="Bendahmane M."/>
        </authorList>
    </citation>
    <scope>NUCLEOTIDE SEQUENCE [LARGE SCALE GENOMIC DNA]</scope>
    <source>
        <strain evidence="2">cv. Old Blush</strain>
    </source>
</reference>
<evidence type="ECO:0000313" key="1">
    <source>
        <dbReference type="EMBL" id="PRQ38964.1"/>
    </source>
</evidence>
<gene>
    <name evidence="1" type="ORF">RchiOBHm_Chr4g0419791</name>
</gene>
<comment type="caution">
    <text evidence="1">The sequence shown here is derived from an EMBL/GenBank/DDBJ whole genome shotgun (WGS) entry which is preliminary data.</text>
</comment>
<accession>A0A2P6QXS6</accession>
<dbReference type="Proteomes" id="UP000238479">
    <property type="component" value="Chromosome 4"/>
</dbReference>
<evidence type="ECO:0000313" key="2">
    <source>
        <dbReference type="Proteomes" id="UP000238479"/>
    </source>
</evidence>